<evidence type="ECO:0000259" key="3">
    <source>
        <dbReference type="PROSITE" id="PS51766"/>
    </source>
</evidence>
<gene>
    <name evidence="4" type="ORF">C12CBH8_00740</name>
</gene>
<keyword evidence="2" id="KW-0677">Repeat</keyword>
<dbReference type="Proteomes" id="UP000593890">
    <property type="component" value="Chromosome"/>
</dbReference>
<dbReference type="SUPFAM" id="SSF63446">
    <property type="entry name" value="Type I dockerin domain"/>
    <property type="match status" value="1"/>
</dbReference>
<evidence type="ECO:0000256" key="1">
    <source>
        <dbReference type="ARBA" id="ARBA00022614"/>
    </source>
</evidence>
<evidence type="ECO:0000313" key="5">
    <source>
        <dbReference type="Proteomes" id="UP000593890"/>
    </source>
</evidence>
<dbReference type="InterPro" id="IPR032675">
    <property type="entry name" value="LRR_dom_sf"/>
</dbReference>
<accession>A0A7I8D0H2</accession>
<dbReference type="PANTHER" id="PTHR46652:SF7">
    <property type="entry name" value="LEUCINE-RICH REPEAT AND IQ DOMAIN-CONTAINING PROTEIN 1"/>
    <property type="match status" value="1"/>
</dbReference>
<dbReference type="GO" id="GO:0000272">
    <property type="term" value="P:polysaccharide catabolic process"/>
    <property type="evidence" value="ECO:0007669"/>
    <property type="project" value="InterPro"/>
</dbReference>
<dbReference type="CDD" id="cd14256">
    <property type="entry name" value="Dockerin_I"/>
    <property type="match status" value="1"/>
</dbReference>
<dbReference type="InterPro" id="IPR036439">
    <property type="entry name" value="Dockerin_dom_sf"/>
</dbReference>
<dbReference type="PROSITE" id="PS51450">
    <property type="entry name" value="LRR"/>
    <property type="match status" value="2"/>
</dbReference>
<reference evidence="5" key="1">
    <citation type="submission" date="2020-07" db="EMBL/GenBank/DDBJ databases">
        <title>Complete genome sequencing of Clostridia bacterium strain 12CBH8.</title>
        <authorList>
            <person name="Sakamoto M."/>
            <person name="Murakami T."/>
            <person name="Mori H."/>
        </authorList>
    </citation>
    <scope>NUCLEOTIDE SEQUENCE [LARGE SCALE GENOMIC DNA]</scope>
    <source>
        <strain evidence="5">12CBH8</strain>
    </source>
</reference>
<protein>
    <recommendedName>
        <fullName evidence="3">Dockerin domain-containing protein</fullName>
    </recommendedName>
</protein>
<dbReference type="RefSeq" id="WP_215533334.1">
    <property type="nucleotide sequence ID" value="NZ_AP023321.1"/>
</dbReference>
<dbReference type="InterPro" id="IPR001611">
    <property type="entry name" value="Leu-rich_rpt"/>
</dbReference>
<dbReference type="KEGG" id="sman:C12CBH8_00740"/>
<proteinExistence type="predicted"/>
<dbReference type="SUPFAM" id="SSF52058">
    <property type="entry name" value="L domain-like"/>
    <property type="match status" value="1"/>
</dbReference>
<evidence type="ECO:0000313" key="4">
    <source>
        <dbReference type="EMBL" id="BCI59435.1"/>
    </source>
</evidence>
<keyword evidence="1" id="KW-0433">Leucine-rich repeat</keyword>
<feature type="domain" description="Dockerin" evidence="3">
    <location>
        <begin position="358"/>
        <end position="432"/>
    </location>
</feature>
<dbReference type="PROSITE" id="PS51766">
    <property type="entry name" value="DOCKERIN"/>
    <property type="match status" value="1"/>
</dbReference>
<dbReference type="InterPro" id="IPR016134">
    <property type="entry name" value="Dockerin_dom"/>
</dbReference>
<dbReference type="PANTHER" id="PTHR46652">
    <property type="entry name" value="LEUCINE-RICH REPEAT AND IQ DOMAIN-CONTAINING PROTEIN 1-RELATED"/>
    <property type="match status" value="1"/>
</dbReference>
<dbReference type="AlphaFoldDB" id="A0A7I8D0H2"/>
<dbReference type="Pfam" id="PF12799">
    <property type="entry name" value="LRR_4"/>
    <property type="match status" value="2"/>
</dbReference>
<dbReference type="Gene3D" id="1.10.1330.10">
    <property type="entry name" value="Dockerin domain"/>
    <property type="match status" value="1"/>
</dbReference>
<dbReference type="EMBL" id="AP023321">
    <property type="protein sequence ID" value="BCI59435.1"/>
    <property type="molecule type" value="Genomic_DNA"/>
</dbReference>
<name>A0A7I8D0H2_9FIRM</name>
<dbReference type="Gene3D" id="3.80.10.10">
    <property type="entry name" value="Ribonuclease Inhibitor"/>
    <property type="match status" value="1"/>
</dbReference>
<organism evidence="4 5">
    <name type="scientific">Solibaculum mannosilyticum</name>
    <dbReference type="NCBI Taxonomy" id="2780922"/>
    <lineage>
        <taxon>Bacteria</taxon>
        <taxon>Bacillati</taxon>
        <taxon>Bacillota</taxon>
        <taxon>Clostridia</taxon>
        <taxon>Eubacteriales</taxon>
        <taxon>Oscillospiraceae</taxon>
        <taxon>Solibaculum</taxon>
    </lineage>
</organism>
<keyword evidence="5" id="KW-1185">Reference proteome</keyword>
<evidence type="ECO:0000256" key="2">
    <source>
        <dbReference type="ARBA" id="ARBA00022737"/>
    </source>
</evidence>
<dbReference type="InterPro" id="IPR025875">
    <property type="entry name" value="Leu-rich_rpt_4"/>
</dbReference>
<dbReference type="InterPro" id="IPR050836">
    <property type="entry name" value="SDS22/Internalin_LRR"/>
</dbReference>
<sequence length="432" mass="44807">MSKKIIALLMAVLLVCTVIGGATVLASSQEVSIPDPVLKSAVCSQLGISSSSKITTAQMEKLEGLAIQNKSSLKSLEGLEAAVNLQRLYVDNCSITSTAPLSGAASLEVLNLSGNPISDISGLAGLENLQHVYLADTGISDLNPLLDSKDALMVLDIARTQVEDFSPLSSLHKLTMLDVSGNASAASAPLDQLGNLNLLFAKNCSLTSVESLASLTGLTRLDLDNNEISDLSSLASLPAIRELYLSGNPLTDSERNQAALGSLNSAGVKVVHDDLLPSDDNIYPEPEDPSLASDVYVLDTARQTVTGVSPETAVSDFLAGFESTGTLRLVDAGGQEVTSGSVGTGMMLESTDMEEPYTVIVYGDVTGDGLINIADLVAVQQHILGESALTGAALQAGHAARPGDASLDEPLNITDLVAIQQHILGDAVIGQK</sequence>